<keyword evidence="1" id="KW-0645">Protease</keyword>
<dbReference type="SUPFAM" id="SSF56672">
    <property type="entry name" value="DNA/RNA polymerases"/>
    <property type="match status" value="1"/>
</dbReference>
<evidence type="ECO:0000313" key="18">
    <source>
        <dbReference type="Proteomes" id="UP000830375"/>
    </source>
</evidence>
<dbReference type="InterPro" id="IPR041373">
    <property type="entry name" value="RT_RNaseH"/>
</dbReference>
<keyword evidence="14" id="KW-0233">DNA recombination</keyword>
<dbReference type="Gene3D" id="1.10.340.70">
    <property type="match status" value="1"/>
</dbReference>
<accession>A0ABQ8MM57</accession>
<reference evidence="17 18" key="1">
    <citation type="submission" date="2022-01" db="EMBL/GenBank/DDBJ databases">
        <title>A high-quality chromosome-level genome assembly of rohu carp, Labeo rohita.</title>
        <authorList>
            <person name="Arick M.A. II"/>
            <person name="Hsu C.-Y."/>
            <person name="Magbanua Z."/>
            <person name="Pechanova O."/>
            <person name="Grover C."/>
            <person name="Miller E."/>
            <person name="Thrash A."/>
            <person name="Ezzel L."/>
            <person name="Alam S."/>
            <person name="Benzie J."/>
            <person name="Hamilton M."/>
            <person name="Karsi A."/>
            <person name="Lawrence M.L."/>
            <person name="Peterson D.G."/>
        </authorList>
    </citation>
    <scope>NUCLEOTIDE SEQUENCE [LARGE SCALE GENOMIC DNA]</scope>
    <source>
        <strain evidence="18">BAU-BD-2019</strain>
        <tissue evidence="17">Blood</tissue>
    </source>
</reference>
<evidence type="ECO:0000256" key="12">
    <source>
        <dbReference type="ARBA" id="ARBA00022932"/>
    </source>
</evidence>
<keyword evidence="8" id="KW-0378">Hydrolase</keyword>
<evidence type="ECO:0000256" key="13">
    <source>
        <dbReference type="ARBA" id="ARBA00023125"/>
    </source>
</evidence>
<keyword evidence="9" id="KW-0460">Magnesium</keyword>
<comment type="caution">
    <text evidence="17">The sequence shown here is derived from an EMBL/GenBank/DDBJ whole genome shotgun (WGS) entry which is preliminary data.</text>
</comment>
<dbReference type="InterPro" id="IPR036397">
    <property type="entry name" value="RNaseH_sf"/>
</dbReference>
<keyword evidence="4" id="KW-0540">Nuclease</keyword>
<feature type="domain" description="Integrase catalytic" evidence="16">
    <location>
        <begin position="278"/>
        <end position="372"/>
    </location>
</feature>
<evidence type="ECO:0000256" key="2">
    <source>
        <dbReference type="ARBA" id="ARBA00022679"/>
    </source>
</evidence>
<keyword evidence="2" id="KW-0808">Transferase</keyword>
<dbReference type="PANTHER" id="PTHR37984">
    <property type="entry name" value="PROTEIN CBG26694"/>
    <property type="match status" value="1"/>
</dbReference>
<keyword evidence="18" id="KW-1185">Reference proteome</keyword>
<dbReference type="PROSITE" id="PS50994">
    <property type="entry name" value="INTEGRASE"/>
    <property type="match status" value="1"/>
</dbReference>
<dbReference type="InterPro" id="IPR041588">
    <property type="entry name" value="Integrase_H2C2"/>
</dbReference>
<evidence type="ECO:0000259" key="16">
    <source>
        <dbReference type="PROSITE" id="PS50994"/>
    </source>
</evidence>
<dbReference type="PANTHER" id="PTHR37984:SF5">
    <property type="entry name" value="PROTEIN NYNRIN-LIKE"/>
    <property type="match status" value="1"/>
</dbReference>
<organism evidence="17 18">
    <name type="scientific">Labeo rohita</name>
    <name type="common">Indian major carp</name>
    <name type="synonym">Cyprinus rohita</name>
    <dbReference type="NCBI Taxonomy" id="84645"/>
    <lineage>
        <taxon>Eukaryota</taxon>
        <taxon>Metazoa</taxon>
        <taxon>Chordata</taxon>
        <taxon>Craniata</taxon>
        <taxon>Vertebrata</taxon>
        <taxon>Euteleostomi</taxon>
        <taxon>Actinopterygii</taxon>
        <taxon>Neopterygii</taxon>
        <taxon>Teleostei</taxon>
        <taxon>Ostariophysi</taxon>
        <taxon>Cypriniformes</taxon>
        <taxon>Cyprinidae</taxon>
        <taxon>Labeoninae</taxon>
        <taxon>Labeonini</taxon>
        <taxon>Labeo</taxon>
    </lineage>
</organism>
<evidence type="ECO:0000256" key="9">
    <source>
        <dbReference type="ARBA" id="ARBA00022842"/>
    </source>
</evidence>
<dbReference type="InterPro" id="IPR001584">
    <property type="entry name" value="Integrase_cat-core"/>
</dbReference>
<name>A0ABQ8MM57_LABRO</name>
<evidence type="ECO:0000256" key="3">
    <source>
        <dbReference type="ARBA" id="ARBA00022695"/>
    </source>
</evidence>
<evidence type="ECO:0000256" key="1">
    <source>
        <dbReference type="ARBA" id="ARBA00022670"/>
    </source>
</evidence>
<evidence type="ECO:0000256" key="14">
    <source>
        <dbReference type="ARBA" id="ARBA00023172"/>
    </source>
</evidence>
<dbReference type="Pfam" id="PF17921">
    <property type="entry name" value="Integrase_H2C2"/>
    <property type="match status" value="1"/>
</dbReference>
<keyword evidence="13" id="KW-0238">DNA-binding</keyword>
<evidence type="ECO:0000256" key="7">
    <source>
        <dbReference type="ARBA" id="ARBA00022759"/>
    </source>
</evidence>
<protein>
    <recommendedName>
        <fullName evidence="15">Gypsy retrotransposon integrase-like protein 1</fullName>
    </recommendedName>
</protein>
<evidence type="ECO:0000256" key="8">
    <source>
        <dbReference type="ARBA" id="ARBA00022801"/>
    </source>
</evidence>
<evidence type="ECO:0000256" key="4">
    <source>
        <dbReference type="ARBA" id="ARBA00022722"/>
    </source>
</evidence>
<keyword evidence="12" id="KW-0239">DNA-directed DNA polymerase</keyword>
<dbReference type="InterPro" id="IPR056924">
    <property type="entry name" value="SH3_Tf2-1"/>
</dbReference>
<evidence type="ECO:0000256" key="6">
    <source>
        <dbReference type="ARBA" id="ARBA00022750"/>
    </source>
</evidence>
<evidence type="ECO:0000256" key="10">
    <source>
        <dbReference type="ARBA" id="ARBA00022908"/>
    </source>
</evidence>
<dbReference type="EMBL" id="JACTAM010000006">
    <property type="protein sequence ID" value="KAI2663447.1"/>
    <property type="molecule type" value="Genomic_DNA"/>
</dbReference>
<keyword evidence="11" id="KW-0695">RNA-directed DNA polymerase</keyword>
<sequence length="510" mass="58024">MKRAEELPLVLEVDASEVWVGAVLSQRGKHDKKLHPCAFFSHQLTPTQRNYDIGNRELLAIKMALEEWRHWLEGARHPFLIWTDHKNLTYIQEAKRLNARQARWALFFNRFNFVVSYRPGSKNQKPDALSRQFEPLEKEPCPESIVPASRVVAPIQWNLEISVKKAQRHHPDPGNGPPGCLFVPKPLRSKVLQWVHAPIPSGHPGTTKTYRLIQRKFWWPKLQRDVRTFVVACSNCAKNKEPRTPPSGATTPSAHPKTPLVAYLLGFCDRATPISRFPQDIVSDRGPQFTSQFWQAFGRVIGSSISMSSGFHPQSNGQTERVNQDIEKTLRFLVADNQSTLSSHLLWAEFAHNTLHHSSINMSPFECLYGFPPPLFPGQESEIDVPAATQMVRRCRRSWHKAQAALVRAMRQQQRQANRRWKVGPSLHPGQKILKKINPVSYRLQLPASMKIHTTFHVSRLKPTASVKIILLLKQLLFPGSSVIGFHYCRVSSQSNTPHINTKDPGSSPT</sequence>
<evidence type="ECO:0000256" key="11">
    <source>
        <dbReference type="ARBA" id="ARBA00022918"/>
    </source>
</evidence>
<dbReference type="InterPro" id="IPR043502">
    <property type="entry name" value="DNA/RNA_pol_sf"/>
</dbReference>
<keyword evidence="10" id="KW-0229">DNA integration</keyword>
<dbReference type="Pfam" id="PF17917">
    <property type="entry name" value="RT_RNaseH"/>
    <property type="match status" value="1"/>
</dbReference>
<keyword evidence="5" id="KW-0479">Metal-binding</keyword>
<dbReference type="SUPFAM" id="SSF53098">
    <property type="entry name" value="Ribonuclease H-like"/>
    <property type="match status" value="1"/>
</dbReference>
<keyword evidence="3" id="KW-0548">Nucleotidyltransferase</keyword>
<dbReference type="Proteomes" id="UP000830375">
    <property type="component" value="Unassembled WGS sequence"/>
</dbReference>
<dbReference type="Gene3D" id="3.30.420.10">
    <property type="entry name" value="Ribonuclease H-like superfamily/Ribonuclease H"/>
    <property type="match status" value="1"/>
</dbReference>
<gene>
    <name evidence="17" type="ORF">H4Q32_011977</name>
</gene>
<dbReference type="Gene3D" id="3.10.20.370">
    <property type="match status" value="1"/>
</dbReference>
<evidence type="ECO:0000313" key="17">
    <source>
        <dbReference type="EMBL" id="KAI2663447.1"/>
    </source>
</evidence>
<keyword evidence="6" id="KW-0064">Aspartyl protease</keyword>
<dbReference type="InterPro" id="IPR050951">
    <property type="entry name" value="Retrovirus_Pol_polyprotein"/>
</dbReference>
<evidence type="ECO:0000256" key="5">
    <source>
        <dbReference type="ARBA" id="ARBA00022723"/>
    </source>
</evidence>
<keyword evidence="7" id="KW-0255">Endonuclease</keyword>
<evidence type="ECO:0000256" key="15">
    <source>
        <dbReference type="ARBA" id="ARBA00039658"/>
    </source>
</evidence>
<dbReference type="CDD" id="cd09274">
    <property type="entry name" value="RNase_HI_RT_Ty3"/>
    <property type="match status" value="1"/>
</dbReference>
<dbReference type="InterPro" id="IPR012337">
    <property type="entry name" value="RNaseH-like_sf"/>
</dbReference>
<dbReference type="Pfam" id="PF24626">
    <property type="entry name" value="SH3_Tf2-1"/>
    <property type="match status" value="1"/>
</dbReference>
<proteinExistence type="predicted"/>